<dbReference type="InterPro" id="IPR027417">
    <property type="entry name" value="P-loop_NTPase"/>
</dbReference>
<sequence>MQNQIPMMIPLKQWEDIRDIDPLRSGQLNGHGAVNRKASVFRKVTVAYTVLCLLRNLADTGYAIHEIERIFSIDNLIVECSGQSDIGCEVIGLRVISPPLTCRLEYHPAAHSSAAANGLARDCMIGKRVKSFVLPTASQNQKKDNDSPDERILCRLLGEIIYTFLSGNKSLQRSAVSQDISDLSIHQPQSKKKIIDTSTNEHVVQLHQLGYPRAFSDVVDNLLDSQPDLFCSDDSYQSQQDIIDDLQMLLEEPERFLFDQYPSEKNRLPFNNDKLHGRSEEISTCTEIFKRVVETGQSEAIRLTGDAGCGKSALVQYSLFDFVHAAGGYVLAQKFDETSTKSCVSVVLAALNDLCGQVAIKLAQEERQEVFEKIRDTTDLPFISTVFKNISNIDVSDKESESRPSIISGLNYPRLVFAIMKLLTSIATPSHPVLFWLDDLQWADVQSLQLMLSVLSDEKGANRIMFVGSYRSAGIDEDADHFVASFWWQIQCCSIRIHRLNVDNLKESDVSALVADALGVLPRRCKSLAQLVHSKTKGNPFFAVQHRDLVERWWKWNVDLVNIQDVTDNVLQLITSKMSNLEQADKEILKVASCFGIKVKAAIVKVLSESSRFSGFALTRAVEQGFMERDGNNYKFVRDKVHEAARTTIDSDKERFTIADLNYKECERSLQCSDFSSAYHYAKKSTSLLSGTWSDRHRKCFYQMAQASFLCGLLDEANSCLDMIISNEHDIELKIDSYIFEAEISFLGRKALPQAFEEFKDVLGILGEVIPDKD</sequence>
<protein>
    <recommendedName>
        <fullName evidence="1">Orc1-like AAA ATPase domain-containing protein</fullName>
    </recommendedName>
</protein>
<evidence type="ECO:0000259" key="1">
    <source>
        <dbReference type="Pfam" id="PF13191"/>
    </source>
</evidence>
<proteinExistence type="predicted"/>
<gene>
    <name evidence="2" type="ORF">ACHAWO_006132</name>
</gene>
<dbReference type="InterPro" id="IPR053159">
    <property type="entry name" value="Hybrid_Histidine_Kinase"/>
</dbReference>
<dbReference type="EMBL" id="JALLPJ020001391">
    <property type="protein sequence ID" value="KAL3766104.1"/>
    <property type="molecule type" value="Genomic_DNA"/>
</dbReference>
<dbReference type="Proteomes" id="UP001530400">
    <property type="component" value="Unassembled WGS sequence"/>
</dbReference>
<organism evidence="2 3">
    <name type="scientific">Cyclotella atomus</name>
    <dbReference type="NCBI Taxonomy" id="382360"/>
    <lineage>
        <taxon>Eukaryota</taxon>
        <taxon>Sar</taxon>
        <taxon>Stramenopiles</taxon>
        <taxon>Ochrophyta</taxon>
        <taxon>Bacillariophyta</taxon>
        <taxon>Coscinodiscophyceae</taxon>
        <taxon>Thalassiosirophycidae</taxon>
        <taxon>Stephanodiscales</taxon>
        <taxon>Stephanodiscaceae</taxon>
        <taxon>Cyclotella</taxon>
    </lineage>
</organism>
<feature type="domain" description="Orc1-like AAA ATPase" evidence="1">
    <location>
        <begin position="275"/>
        <end position="466"/>
    </location>
</feature>
<evidence type="ECO:0000313" key="2">
    <source>
        <dbReference type="EMBL" id="KAL3766104.1"/>
    </source>
</evidence>
<evidence type="ECO:0000313" key="3">
    <source>
        <dbReference type="Proteomes" id="UP001530400"/>
    </source>
</evidence>
<dbReference type="InterPro" id="IPR041664">
    <property type="entry name" value="AAA_16"/>
</dbReference>
<reference evidence="2 3" key="1">
    <citation type="submission" date="2024-10" db="EMBL/GenBank/DDBJ databases">
        <title>Updated reference genomes for cyclostephanoid diatoms.</title>
        <authorList>
            <person name="Roberts W.R."/>
            <person name="Alverson A.J."/>
        </authorList>
    </citation>
    <scope>NUCLEOTIDE SEQUENCE [LARGE SCALE GENOMIC DNA]</scope>
    <source>
        <strain evidence="2 3">AJA010-31</strain>
    </source>
</reference>
<comment type="caution">
    <text evidence="2">The sequence shown here is derived from an EMBL/GenBank/DDBJ whole genome shotgun (WGS) entry which is preliminary data.</text>
</comment>
<name>A0ABD3MQB8_9STRA</name>
<dbReference type="AlphaFoldDB" id="A0ABD3MQB8"/>
<keyword evidence="3" id="KW-1185">Reference proteome</keyword>
<dbReference type="Pfam" id="PF13191">
    <property type="entry name" value="AAA_16"/>
    <property type="match status" value="1"/>
</dbReference>
<dbReference type="PANTHER" id="PTHR43642">
    <property type="entry name" value="HYBRID SIGNAL TRANSDUCTION HISTIDINE KINASE G"/>
    <property type="match status" value="1"/>
</dbReference>
<dbReference type="Gene3D" id="3.40.50.300">
    <property type="entry name" value="P-loop containing nucleotide triphosphate hydrolases"/>
    <property type="match status" value="1"/>
</dbReference>
<dbReference type="PANTHER" id="PTHR43642:SF1">
    <property type="entry name" value="HYBRID SIGNAL TRANSDUCTION HISTIDINE KINASE G"/>
    <property type="match status" value="1"/>
</dbReference>
<accession>A0ABD3MQB8</accession>
<dbReference type="SUPFAM" id="SSF52540">
    <property type="entry name" value="P-loop containing nucleoside triphosphate hydrolases"/>
    <property type="match status" value="1"/>
</dbReference>